<dbReference type="Pfam" id="PF03544">
    <property type="entry name" value="TonB_C"/>
    <property type="match status" value="1"/>
</dbReference>
<sequence length="320" mass="37122">MQVFASNEITMNKLFKITIPKPCHEDWNTMTPNEKGRFCNSCAKTVVDFTQKSPKEIQDYLIENKNQRVCGHFKRKQLDSIVIQIPESTFYHQLSFQKLFVLSLLLIMGTTLFSCKTDTGKNQKIEKVEIVDSVFTEKIMDSLTYFNSKDSLKGYTTFCPSREDKDEKVELEGEVDFKSTIKESEMIDGMVELGKIKLEKNVPYNFYGVDEVIRFKRDKNLKEKEAKKVFEKRIKEFIKENFDVNLTKNLGLSSGKYRIFAQLIISETGTITEIRVRAPHLKLKKHSEEIIGKLPQFIPAKKEGENVRVKYTLPITIKVD</sequence>
<dbReference type="EMBL" id="CAXJRC010000042">
    <property type="protein sequence ID" value="CAL2107876.1"/>
    <property type="molecule type" value="Genomic_DNA"/>
</dbReference>
<comment type="caution">
    <text evidence="2">The sequence shown here is derived from an EMBL/GenBank/DDBJ whole genome shotgun (WGS) entry which is preliminary data.</text>
</comment>
<accession>A0ABP1FEW1</accession>
<reference evidence="2 3" key="1">
    <citation type="submission" date="2024-05" db="EMBL/GenBank/DDBJ databases">
        <authorList>
            <person name="Duchaud E."/>
        </authorList>
    </citation>
    <scope>NUCLEOTIDE SEQUENCE [LARGE SCALE GENOMIC DNA]</scope>
    <source>
        <strain evidence="2">Ena-SAMPLE-TAB-13-05-2024-13:56:06:370-140305</strain>
    </source>
</reference>
<dbReference type="InterPro" id="IPR037682">
    <property type="entry name" value="TonB_C"/>
</dbReference>
<dbReference type="Proteomes" id="UP001497602">
    <property type="component" value="Unassembled WGS sequence"/>
</dbReference>
<dbReference type="Gene3D" id="3.30.1150.10">
    <property type="match status" value="1"/>
</dbReference>
<organism evidence="2 3">
    <name type="scientific">Tenacibaculum vairaonense</name>
    <dbReference type="NCBI Taxonomy" id="3137860"/>
    <lineage>
        <taxon>Bacteria</taxon>
        <taxon>Pseudomonadati</taxon>
        <taxon>Bacteroidota</taxon>
        <taxon>Flavobacteriia</taxon>
        <taxon>Flavobacteriales</taxon>
        <taxon>Flavobacteriaceae</taxon>
        <taxon>Tenacibaculum</taxon>
    </lineage>
</organism>
<evidence type="ECO:0000313" key="3">
    <source>
        <dbReference type="Proteomes" id="UP001497602"/>
    </source>
</evidence>
<evidence type="ECO:0000313" key="2">
    <source>
        <dbReference type="EMBL" id="CAL2107876.1"/>
    </source>
</evidence>
<proteinExistence type="predicted"/>
<protein>
    <recommendedName>
        <fullName evidence="1">TonB C-terminal domain-containing protein</fullName>
    </recommendedName>
</protein>
<keyword evidence="3" id="KW-1185">Reference proteome</keyword>
<name>A0ABP1FEW1_9FLAO</name>
<evidence type="ECO:0000259" key="1">
    <source>
        <dbReference type="Pfam" id="PF03544"/>
    </source>
</evidence>
<feature type="domain" description="TonB C-terminal" evidence="1">
    <location>
        <begin position="261"/>
        <end position="316"/>
    </location>
</feature>
<gene>
    <name evidence="2" type="ORF">T190115A13A_50118</name>
</gene>